<organism evidence="2 3">
    <name type="scientific">Eubacterium barkeri</name>
    <name type="common">Clostridium barkeri</name>
    <dbReference type="NCBI Taxonomy" id="1528"/>
    <lineage>
        <taxon>Bacteria</taxon>
        <taxon>Bacillati</taxon>
        <taxon>Bacillota</taxon>
        <taxon>Clostridia</taxon>
        <taxon>Eubacteriales</taxon>
        <taxon>Eubacteriaceae</taxon>
        <taxon>Eubacterium</taxon>
    </lineage>
</organism>
<reference evidence="3" key="1">
    <citation type="submission" date="2016-10" db="EMBL/GenBank/DDBJ databases">
        <authorList>
            <person name="Varghese N."/>
            <person name="Submissions S."/>
        </authorList>
    </citation>
    <scope>NUCLEOTIDE SEQUENCE [LARGE SCALE GENOMIC DNA]</scope>
    <source>
        <strain evidence="3">VPI 5359</strain>
    </source>
</reference>
<evidence type="ECO:0000313" key="3">
    <source>
        <dbReference type="Proteomes" id="UP000199652"/>
    </source>
</evidence>
<dbReference type="OrthoDB" id="4624at2"/>
<keyword evidence="3" id="KW-1185">Reference proteome</keyword>
<dbReference type="Proteomes" id="UP000199652">
    <property type="component" value="Unassembled WGS sequence"/>
</dbReference>
<name>A0A1H3EI18_EUBBA</name>
<dbReference type="InterPro" id="IPR024529">
    <property type="entry name" value="ECF_trnsprt_substrate-spec"/>
</dbReference>
<dbReference type="STRING" id="1528.SAMN04488579_10776"/>
<dbReference type="NCBIfam" id="TIGR04518">
    <property type="entry name" value="ECF_S_folT_fam"/>
    <property type="match status" value="1"/>
</dbReference>
<protein>
    <submittedName>
        <fullName evidence="2">ECF transporter S component, folate family</fullName>
    </submittedName>
</protein>
<keyword evidence="1" id="KW-0472">Membrane</keyword>
<feature type="transmembrane region" description="Helical" evidence="1">
    <location>
        <begin position="32"/>
        <end position="53"/>
    </location>
</feature>
<feature type="transmembrane region" description="Helical" evidence="1">
    <location>
        <begin position="103"/>
        <end position="124"/>
    </location>
</feature>
<keyword evidence="1" id="KW-1133">Transmembrane helix</keyword>
<evidence type="ECO:0000313" key="2">
    <source>
        <dbReference type="EMBL" id="SDX78402.1"/>
    </source>
</evidence>
<dbReference type="Gene3D" id="1.10.1760.20">
    <property type="match status" value="1"/>
</dbReference>
<evidence type="ECO:0000256" key="1">
    <source>
        <dbReference type="SAM" id="Phobius"/>
    </source>
</evidence>
<dbReference type="Pfam" id="PF12822">
    <property type="entry name" value="ECF_trnsprt"/>
    <property type="match status" value="1"/>
</dbReference>
<gene>
    <name evidence="2" type="ORF">SAMN04488579_10776</name>
</gene>
<keyword evidence="1" id="KW-0812">Transmembrane</keyword>
<dbReference type="RefSeq" id="WP_090244447.1">
    <property type="nucleotide sequence ID" value="NZ_FNOU01000007.1"/>
</dbReference>
<dbReference type="EMBL" id="FNOU01000007">
    <property type="protein sequence ID" value="SDX78402.1"/>
    <property type="molecule type" value="Genomic_DNA"/>
</dbReference>
<dbReference type="InterPro" id="IPR030949">
    <property type="entry name" value="ECF_S_folate_fam"/>
</dbReference>
<proteinExistence type="predicted"/>
<dbReference type="AlphaFoldDB" id="A0A1H3EI18"/>
<feature type="transmembrane region" description="Helical" evidence="1">
    <location>
        <begin position="73"/>
        <end position="91"/>
    </location>
</feature>
<dbReference type="GO" id="GO:0022857">
    <property type="term" value="F:transmembrane transporter activity"/>
    <property type="evidence" value="ECO:0007669"/>
    <property type="project" value="InterPro"/>
</dbReference>
<accession>A0A1H3EI18</accession>
<feature type="transmembrane region" description="Helical" evidence="1">
    <location>
        <begin position="6"/>
        <end position="25"/>
    </location>
</feature>
<sequence length="168" mass="18274">MNSNLKRLTTMAVLIAINIILTRFISIQTPIVRVGFTFLPIAVSAMLYGPWWAGGGAAIADVIGLALFPTAGFFPGFTLTAFLTGVVYGVAFYNKEIGWKRIIIANAIICLILNLGLDTLWLYMMTGQGYIALLIPRIIKCAIMLPVQVALTYVATGKRMVSLLSNTK</sequence>
<feature type="transmembrane region" description="Helical" evidence="1">
    <location>
        <begin position="130"/>
        <end position="155"/>
    </location>
</feature>